<gene>
    <name evidence="1" type="ORF">C1SCF055_LOCUS16341</name>
</gene>
<reference evidence="1" key="1">
    <citation type="submission" date="2022-10" db="EMBL/GenBank/DDBJ databases">
        <authorList>
            <person name="Chen Y."/>
            <person name="Dougan E. K."/>
            <person name="Chan C."/>
            <person name="Rhodes N."/>
            <person name="Thang M."/>
        </authorList>
    </citation>
    <scope>NUCLEOTIDE SEQUENCE</scope>
</reference>
<dbReference type="EMBL" id="CAMXCT030001348">
    <property type="protein sequence ID" value="CAL4776564.1"/>
    <property type="molecule type" value="Genomic_DNA"/>
</dbReference>
<organism evidence="1">
    <name type="scientific">Cladocopium goreaui</name>
    <dbReference type="NCBI Taxonomy" id="2562237"/>
    <lineage>
        <taxon>Eukaryota</taxon>
        <taxon>Sar</taxon>
        <taxon>Alveolata</taxon>
        <taxon>Dinophyceae</taxon>
        <taxon>Suessiales</taxon>
        <taxon>Symbiodiniaceae</taxon>
        <taxon>Cladocopium</taxon>
    </lineage>
</organism>
<reference evidence="2" key="2">
    <citation type="submission" date="2024-04" db="EMBL/GenBank/DDBJ databases">
        <authorList>
            <person name="Chen Y."/>
            <person name="Shah S."/>
            <person name="Dougan E. K."/>
            <person name="Thang M."/>
            <person name="Chan C."/>
        </authorList>
    </citation>
    <scope>NUCLEOTIDE SEQUENCE [LARGE SCALE GENOMIC DNA]</scope>
</reference>
<dbReference type="AlphaFoldDB" id="A0A9P1CBQ7"/>
<accession>A0A9P1CBQ7</accession>
<evidence type="ECO:0000313" key="3">
    <source>
        <dbReference type="Proteomes" id="UP001152797"/>
    </source>
</evidence>
<sequence length="127" mass="14001">MSGLTLQMVSDVSVHAYADEATDGATKVMEKVKQTIESIDLNQLGISEWDLRILGPELDFARFHLETFNGGKWVVSVCSVPRPSSAFSNVSRCQPDKNRCRIDAKQMAEDLINGKVLQLGAVESLVF</sequence>
<dbReference type="EMBL" id="CAMXCT010001348">
    <property type="protein sequence ID" value="CAI3989252.1"/>
    <property type="molecule type" value="Genomic_DNA"/>
</dbReference>
<evidence type="ECO:0000313" key="1">
    <source>
        <dbReference type="EMBL" id="CAI3989252.1"/>
    </source>
</evidence>
<protein>
    <submittedName>
        <fullName evidence="1">Uncharacterized protein</fullName>
    </submittedName>
</protein>
<dbReference type="Proteomes" id="UP001152797">
    <property type="component" value="Unassembled WGS sequence"/>
</dbReference>
<dbReference type="EMBL" id="CAMXCT020001348">
    <property type="protein sequence ID" value="CAL1142627.1"/>
    <property type="molecule type" value="Genomic_DNA"/>
</dbReference>
<comment type="caution">
    <text evidence="1">The sequence shown here is derived from an EMBL/GenBank/DDBJ whole genome shotgun (WGS) entry which is preliminary data.</text>
</comment>
<evidence type="ECO:0000313" key="2">
    <source>
        <dbReference type="EMBL" id="CAL1142627.1"/>
    </source>
</evidence>
<keyword evidence="3" id="KW-1185">Reference proteome</keyword>
<name>A0A9P1CBQ7_9DINO</name>
<proteinExistence type="predicted"/>